<comment type="caution">
    <text evidence="1">The sequence shown here is derived from an EMBL/GenBank/DDBJ whole genome shotgun (WGS) entry which is preliminary data.</text>
</comment>
<protein>
    <submittedName>
        <fullName evidence="1">Uncharacterized protein</fullName>
    </submittedName>
</protein>
<dbReference type="Proteomes" id="UP001476798">
    <property type="component" value="Unassembled WGS sequence"/>
</dbReference>
<reference evidence="1 2" key="1">
    <citation type="submission" date="2021-06" db="EMBL/GenBank/DDBJ databases">
        <authorList>
            <person name="Palmer J.M."/>
        </authorList>
    </citation>
    <scope>NUCLEOTIDE SEQUENCE [LARGE SCALE GENOMIC DNA]</scope>
    <source>
        <strain evidence="1 2">GA_2019</strain>
        <tissue evidence="1">Muscle</tissue>
    </source>
</reference>
<dbReference type="EMBL" id="JAHRIO010017574">
    <property type="protein sequence ID" value="MEQ2163776.1"/>
    <property type="molecule type" value="Genomic_DNA"/>
</dbReference>
<keyword evidence="2" id="KW-1185">Reference proteome</keyword>
<gene>
    <name evidence="1" type="ORF">GOODEAATRI_033871</name>
</gene>
<proteinExistence type="predicted"/>
<organism evidence="1 2">
    <name type="scientific">Goodea atripinnis</name>
    <dbReference type="NCBI Taxonomy" id="208336"/>
    <lineage>
        <taxon>Eukaryota</taxon>
        <taxon>Metazoa</taxon>
        <taxon>Chordata</taxon>
        <taxon>Craniata</taxon>
        <taxon>Vertebrata</taxon>
        <taxon>Euteleostomi</taxon>
        <taxon>Actinopterygii</taxon>
        <taxon>Neopterygii</taxon>
        <taxon>Teleostei</taxon>
        <taxon>Neoteleostei</taxon>
        <taxon>Acanthomorphata</taxon>
        <taxon>Ovalentaria</taxon>
        <taxon>Atherinomorphae</taxon>
        <taxon>Cyprinodontiformes</taxon>
        <taxon>Goodeidae</taxon>
        <taxon>Goodea</taxon>
    </lineage>
</organism>
<name>A0ABV0MXB9_9TELE</name>
<evidence type="ECO:0000313" key="2">
    <source>
        <dbReference type="Proteomes" id="UP001476798"/>
    </source>
</evidence>
<accession>A0ABV0MXB9</accession>
<evidence type="ECO:0000313" key="1">
    <source>
        <dbReference type="EMBL" id="MEQ2163776.1"/>
    </source>
</evidence>
<sequence>MQDLNTERIEALAHSLQLQEKVQAQFTDLEAAQGKTIYASSEFPRGLKATTIQDFIEEFIQTQLCHTINTLNLQWCHPSLGAKPAICAGLPPRIQNKRTNTPLCLENETDTLRS</sequence>